<evidence type="ECO:0000313" key="3">
    <source>
        <dbReference type="Proteomes" id="UP000267821"/>
    </source>
</evidence>
<dbReference type="PANTHER" id="PTHR10622">
    <property type="entry name" value="HET DOMAIN-CONTAINING PROTEIN"/>
    <property type="match status" value="1"/>
</dbReference>
<feature type="non-terminal residue" evidence="2">
    <location>
        <position position="1"/>
    </location>
</feature>
<protein>
    <recommendedName>
        <fullName evidence="1">Heterokaryon incompatibility domain-containing protein</fullName>
    </recommendedName>
</protein>
<accession>A0A3N4MAS7</accession>
<dbReference type="InterPro" id="IPR010730">
    <property type="entry name" value="HET"/>
</dbReference>
<feature type="non-terminal residue" evidence="2">
    <location>
        <position position="192"/>
    </location>
</feature>
<sequence length="192" mass="21714">KNKGDLFLWNDTCCIDKSTLTEAANSIASMGEWYTNAEFCIVHLSTNYEWLDDLLPGSANGYNSKQPYWAKRGWTLQELCLSRRAYYFNNKWRQLTVNPQASGDECQIIATVSSVPQSEVCRGRRSSAVSAFELLGFASHRQCTIPVDRIYSTMGMLGVKFVTFNAEGPCMALNRLLDHVVSLTRDVSIFNW</sequence>
<dbReference type="Pfam" id="PF06985">
    <property type="entry name" value="HET"/>
    <property type="match status" value="1"/>
</dbReference>
<gene>
    <name evidence="2" type="ORF">L211DRAFT_772136</name>
</gene>
<feature type="domain" description="Heterokaryon incompatibility" evidence="1">
    <location>
        <begin position="4"/>
        <end position="47"/>
    </location>
</feature>
<name>A0A3N4MAS7_9PEZI</name>
<reference evidence="2 3" key="1">
    <citation type="journal article" date="2018" name="Nat. Ecol. Evol.">
        <title>Pezizomycetes genomes reveal the molecular basis of ectomycorrhizal truffle lifestyle.</title>
        <authorList>
            <person name="Murat C."/>
            <person name="Payen T."/>
            <person name="Noel B."/>
            <person name="Kuo A."/>
            <person name="Morin E."/>
            <person name="Chen J."/>
            <person name="Kohler A."/>
            <person name="Krizsan K."/>
            <person name="Balestrini R."/>
            <person name="Da Silva C."/>
            <person name="Montanini B."/>
            <person name="Hainaut M."/>
            <person name="Levati E."/>
            <person name="Barry K.W."/>
            <person name="Belfiori B."/>
            <person name="Cichocki N."/>
            <person name="Clum A."/>
            <person name="Dockter R.B."/>
            <person name="Fauchery L."/>
            <person name="Guy J."/>
            <person name="Iotti M."/>
            <person name="Le Tacon F."/>
            <person name="Lindquist E.A."/>
            <person name="Lipzen A."/>
            <person name="Malagnac F."/>
            <person name="Mello A."/>
            <person name="Molinier V."/>
            <person name="Miyauchi S."/>
            <person name="Poulain J."/>
            <person name="Riccioni C."/>
            <person name="Rubini A."/>
            <person name="Sitrit Y."/>
            <person name="Splivallo R."/>
            <person name="Traeger S."/>
            <person name="Wang M."/>
            <person name="Zifcakova L."/>
            <person name="Wipf D."/>
            <person name="Zambonelli A."/>
            <person name="Paolocci F."/>
            <person name="Nowrousian M."/>
            <person name="Ottonello S."/>
            <person name="Baldrian P."/>
            <person name="Spatafora J.W."/>
            <person name="Henrissat B."/>
            <person name="Nagy L.G."/>
            <person name="Aury J.M."/>
            <person name="Wincker P."/>
            <person name="Grigoriev I.V."/>
            <person name="Bonfante P."/>
            <person name="Martin F.M."/>
        </authorList>
    </citation>
    <scope>NUCLEOTIDE SEQUENCE [LARGE SCALE GENOMIC DNA]</scope>
    <source>
        <strain evidence="2 3">ATCC MYA-4762</strain>
    </source>
</reference>
<dbReference type="PANTHER" id="PTHR10622:SF10">
    <property type="entry name" value="HET DOMAIN-CONTAINING PROTEIN"/>
    <property type="match status" value="1"/>
</dbReference>
<organism evidence="2 3">
    <name type="scientific">Terfezia boudieri ATCC MYA-4762</name>
    <dbReference type="NCBI Taxonomy" id="1051890"/>
    <lineage>
        <taxon>Eukaryota</taxon>
        <taxon>Fungi</taxon>
        <taxon>Dikarya</taxon>
        <taxon>Ascomycota</taxon>
        <taxon>Pezizomycotina</taxon>
        <taxon>Pezizomycetes</taxon>
        <taxon>Pezizales</taxon>
        <taxon>Pezizaceae</taxon>
        <taxon>Terfezia</taxon>
    </lineage>
</organism>
<evidence type="ECO:0000259" key="1">
    <source>
        <dbReference type="Pfam" id="PF06985"/>
    </source>
</evidence>
<dbReference type="AlphaFoldDB" id="A0A3N4MAS7"/>
<dbReference type="OrthoDB" id="20872at2759"/>
<proteinExistence type="predicted"/>
<evidence type="ECO:0000313" key="2">
    <source>
        <dbReference type="EMBL" id="RPB26715.1"/>
    </source>
</evidence>
<dbReference type="EMBL" id="ML121533">
    <property type="protein sequence ID" value="RPB26715.1"/>
    <property type="molecule type" value="Genomic_DNA"/>
</dbReference>
<keyword evidence="3" id="KW-1185">Reference proteome</keyword>
<dbReference type="InParanoid" id="A0A3N4MAS7"/>
<dbReference type="Proteomes" id="UP000267821">
    <property type="component" value="Unassembled WGS sequence"/>
</dbReference>